<reference evidence="2" key="1">
    <citation type="submission" date="2017-02" db="EMBL/GenBank/DDBJ databases">
        <authorList>
            <person name="Varghese N."/>
            <person name="Submissions S."/>
        </authorList>
    </citation>
    <scope>NUCLEOTIDE SEQUENCE [LARGE SCALE GENOMIC DNA]</scope>
    <source>
        <strain evidence="2">ATCC 35199</strain>
    </source>
</reference>
<keyword evidence="2" id="KW-1185">Reference proteome</keyword>
<dbReference type="AlphaFoldDB" id="A0A1T5AML1"/>
<dbReference type="RefSeq" id="WP_200805081.1">
    <property type="nucleotide sequence ID" value="NZ_FUYN01000002.1"/>
</dbReference>
<protein>
    <submittedName>
        <fullName evidence="1">Uncharacterized protein</fullName>
    </submittedName>
</protein>
<dbReference type="EMBL" id="FUYN01000002">
    <property type="protein sequence ID" value="SKB36271.1"/>
    <property type="molecule type" value="Genomic_DNA"/>
</dbReference>
<evidence type="ECO:0000313" key="2">
    <source>
        <dbReference type="Proteomes" id="UP000243406"/>
    </source>
</evidence>
<evidence type="ECO:0000313" key="1">
    <source>
        <dbReference type="EMBL" id="SKB36271.1"/>
    </source>
</evidence>
<name>A0A1T5AML1_9FIRM</name>
<sequence length="45" mass="5262">MFTEESKLVKDYVLLIVNNLKTIDDVPNFQNLKEVVRNVLDKKVV</sequence>
<organism evidence="1 2">
    <name type="scientific">Acetoanaerobium noterae</name>
    <dbReference type="NCBI Taxonomy" id="745369"/>
    <lineage>
        <taxon>Bacteria</taxon>
        <taxon>Bacillati</taxon>
        <taxon>Bacillota</taxon>
        <taxon>Clostridia</taxon>
        <taxon>Peptostreptococcales</taxon>
        <taxon>Filifactoraceae</taxon>
        <taxon>Acetoanaerobium</taxon>
    </lineage>
</organism>
<gene>
    <name evidence="1" type="ORF">SAMN02745120_1037</name>
</gene>
<accession>A0A1T5AML1</accession>
<dbReference type="Proteomes" id="UP000243406">
    <property type="component" value="Unassembled WGS sequence"/>
</dbReference>
<proteinExistence type="predicted"/>